<reference evidence="1 2" key="1">
    <citation type="journal article" date="2009" name="Proc. Natl. Acad. Sci. U.S.A.">
        <title>Biogeography of the Sulfolobus islandicus pan-genome.</title>
        <authorList>
            <person name="Reno M.L."/>
            <person name="Held N.L."/>
            <person name="Fields C.J."/>
            <person name="Burke P.V."/>
            <person name="Whitaker R.J."/>
        </authorList>
    </citation>
    <scope>NUCLEOTIDE SEQUENCE [LARGE SCALE GENOMIC DNA]</scope>
    <source>
        <strain evidence="2">M.14.25 / Kamchatka #1</strain>
    </source>
</reference>
<protein>
    <submittedName>
        <fullName evidence="1">Uncharacterized protein</fullName>
    </submittedName>
</protein>
<accession>C3MYA7</accession>
<organism evidence="1 2">
    <name type="scientific">Saccharolobus islandicus (strain M.14.25 / Kamchatka #1)</name>
    <name type="common">Sulfolobus islandicus</name>
    <dbReference type="NCBI Taxonomy" id="427317"/>
    <lineage>
        <taxon>Archaea</taxon>
        <taxon>Thermoproteota</taxon>
        <taxon>Thermoprotei</taxon>
        <taxon>Sulfolobales</taxon>
        <taxon>Sulfolobaceae</taxon>
        <taxon>Saccharolobus</taxon>
    </lineage>
</organism>
<dbReference type="RefSeq" id="WP_012711892.1">
    <property type="nucleotide sequence ID" value="NC_012588.1"/>
</dbReference>
<sequence length="53" mass="5904">MLGHDLLVTTKDDYVIYAGRVNPNWTRVVLGQGGYAAAKYIGKKVLHKNSRNT</sequence>
<dbReference type="KEGG" id="sia:M1425_2817"/>
<dbReference type="Proteomes" id="UP000001350">
    <property type="component" value="Chromosome"/>
</dbReference>
<evidence type="ECO:0000313" key="2">
    <source>
        <dbReference type="Proteomes" id="UP000001350"/>
    </source>
</evidence>
<dbReference type="AlphaFoldDB" id="C3MYA7"/>
<dbReference type="EMBL" id="CP001400">
    <property type="protein sequence ID" value="ACP38664.1"/>
    <property type="molecule type" value="Genomic_DNA"/>
</dbReference>
<proteinExistence type="predicted"/>
<gene>
    <name evidence="1" type="ordered locus">M1425_2817</name>
</gene>
<name>C3MYA7_SACI4</name>
<evidence type="ECO:0000313" key="1">
    <source>
        <dbReference type="EMBL" id="ACP38664.1"/>
    </source>
</evidence>
<dbReference type="GeneID" id="84060398"/>
<dbReference type="HOGENOM" id="CLU_3075526_0_0_2"/>